<organism evidence="2 3">
    <name type="scientific">Streptomyces avermitilis</name>
    <dbReference type="NCBI Taxonomy" id="33903"/>
    <lineage>
        <taxon>Bacteria</taxon>
        <taxon>Bacillati</taxon>
        <taxon>Actinomycetota</taxon>
        <taxon>Actinomycetes</taxon>
        <taxon>Kitasatosporales</taxon>
        <taxon>Streptomycetaceae</taxon>
        <taxon>Streptomyces</taxon>
    </lineage>
</organism>
<dbReference type="InterPro" id="IPR055128">
    <property type="entry name" value="HypF_C_2"/>
</dbReference>
<sequence>MRARERHGLDTVALTGGVFANTLLSSACATALREDGFTVLRHHLVPPGDGGLALGQLMVAARDTARTATTG</sequence>
<name>A0A4D4MIZ7_STRAX</name>
<dbReference type="Gene3D" id="3.30.420.40">
    <property type="match status" value="1"/>
</dbReference>
<dbReference type="AlphaFoldDB" id="A0A4D4MIZ7"/>
<dbReference type="GO" id="GO:0016743">
    <property type="term" value="F:carboxyl- or carbamoyltransferase activity"/>
    <property type="evidence" value="ECO:0007669"/>
    <property type="project" value="TreeGrafter"/>
</dbReference>
<dbReference type="PANTHER" id="PTHR42959">
    <property type="entry name" value="CARBAMOYLTRANSFERASE"/>
    <property type="match status" value="1"/>
</dbReference>
<reference evidence="2 3" key="1">
    <citation type="submission" date="2019-04" db="EMBL/GenBank/DDBJ databases">
        <title>Draft genome sequences of Streptomyces avermitilis ATCC 31267.</title>
        <authorList>
            <person name="Komaki H."/>
            <person name="Tamura T."/>
            <person name="Hosoyama A."/>
        </authorList>
    </citation>
    <scope>NUCLEOTIDE SEQUENCE [LARGE SCALE GENOMIC DNA]</scope>
    <source>
        <strain evidence="2 3">ATCC 31267</strain>
    </source>
</reference>
<protein>
    <recommendedName>
        <fullName evidence="1">Carbamoyltransferase Kae1-like domain-containing protein</fullName>
    </recommendedName>
</protein>
<feature type="domain" description="Carbamoyltransferase Kae1-like" evidence="1">
    <location>
        <begin position="2"/>
        <end position="56"/>
    </location>
</feature>
<evidence type="ECO:0000313" key="2">
    <source>
        <dbReference type="EMBL" id="GDY71998.1"/>
    </source>
</evidence>
<dbReference type="EMBL" id="BJHY01000001">
    <property type="protein sequence ID" value="GDY71998.1"/>
    <property type="molecule type" value="Genomic_DNA"/>
</dbReference>
<dbReference type="Pfam" id="PF22521">
    <property type="entry name" value="HypF_C_2"/>
    <property type="match status" value="1"/>
</dbReference>
<dbReference type="GO" id="GO:0008270">
    <property type="term" value="F:zinc ion binding"/>
    <property type="evidence" value="ECO:0007669"/>
    <property type="project" value="TreeGrafter"/>
</dbReference>
<accession>A0A4D4MIZ7</accession>
<proteinExistence type="predicted"/>
<dbReference type="Proteomes" id="UP000299211">
    <property type="component" value="Unassembled WGS sequence"/>
</dbReference>
<dbReference type="GO" id="GO:0051604">
    <property type="term" value="P:protein maturation"/>
    <property type="evidence" value="ECO:0007669"/>
    <property type="project" value="TreeGrafter"/>
</dbReference>
<dbReference type="PROSITE" id="PS51257">
    <property type="entry name" value="PROKAR_LIPOPROTEIN"/>
    <property type="match status" value="1"/>
</dbReference>
<gene>
    <name evidence="2" type="ORF">SAV31267_014830</name>
</gene>
<dbReference type="InterPro" id="IPR051060">
    <property type="entry name" value="Carbamoyltrans_HypF-like"/>
</dbReference>
<evidence type="ECO:0000259" key="1">
    <source>
        <dbReference type="Pfam" id="PF22521"/>
    </source>
</evidence>
<comment type="caution">
    <text evidence="2">The sequence shown here is derived from an EMBL/GenBank/DDBJ whole genome shotgun (WGS) entry which is preliminary data.</text>
</comment>
<evidence type="ECO:0000313" key="3">
    <source>
        <dbReference type="Proteomes" id="UP000299211"/>
    </source>
</evidence>
<dbReference type="PANTHER" id="PTHR42959:SF1">
    <property type="entry name" value="CARBAMOYLTRANSFERASE HYPF"/>
    <property type="match status" value="1"/>
</dbReference>